<feature type="chain" id="PRO_5034371868" description="Putative aliphatic sulfonates-binding protein" evidence="6">
    <location>
        <begin position="34"/>
        <end position="331"/>
    </location>
</feature>
<reference evidence="9" key="1">
    <citation type="submission" date="2025-08" db="UniProtKB">
        <authorList>
            <consortium name="RefSeq"/>
        </authorList>
    </citation>
    <scope>IDENTIFICATION</scope>
</reference>
<comment type="similarity">
    <text evidence="1">Belongs to the bacterial solute-binding protein SsuA/TauA family.</text>
</comment>
<name>A0A8B6X3U1_9BURK</name>
<dbReference type="RefSeq" id="WP_028311452.1">
    <property type="nucleotide sequence ID" value="NZ_AXWS01000013.1"/>
</dbReference>
<evidence type="ECO:0000256" key="1">
    <source>
        <dbReference type="ARBA" id="ARBA00010742"/>
    </source>
</evidence>
<dbReference type="PANTHER" id="PTHR30024:SF48">
    <property type="entry name" value="ABC TRANSPORTER SUBSTRATE-BINDING PROTEIN"/>
    <property type="match status" value="1"/>
</dbReference>
<evidence type="ECO:0000313" key="9">
    <source>
        <dbReference type="RefSeq" id="WP_028311452.1"/>
    </source>
</evidence>
<dbReference type="CDD" id="cd13558">
    <property type="entry name" value="PBP2_SsuA_like_2"/>
    <property type="match status" value="1"/>
</dbReference>
<comment type="function">
    <text evidence="4">Part of a binding-protein-dependent transport system for aliphatic sulfonates. Putative binding protein.</text>
</comment>
<dbReference type="SMART" id="SM00062">
    <property type="entry name" value="PBPb"/>
    <property type="match status" value="1"/>
</dbReference>
<accession>A0A8B6X3U1</accession>
<dbReference type="Pfam" id="PF12974">
    <property type="entry name" value="Phosphonate-bd"/>
    <property type="match status" value="1"/>
</dbReference>
<evidence type="ECO:0000256" key="4">
    <source>
        <dbReference type="ARBA" id="ARBA00055538"/>
    </source>
</evidence>
<dbReference type="InterPro" id="IPR001638">
    <property type="entry name" value="Solute-binding_3/MltF_N"/>
</dbReference>
<dbReference type="InterPro" id="IPR006311">
    <property type="entry name" value="TAT_signal"/>
</dbReference>
<dbReference type="Gene3D" id="3.40.190.10">
    <property type="entry name" value="Periplasmic binding protein-like II"/>
    <property type="match status" value="2"/>
</dbReference>
<evidence type="ECO:0000256" key="5">
    <source>
        <dbReference type="ARBA" id="ARBA00070228"/>
    </source>
</evidence>
<evidence type="ECO:0000256" key="2">
    <source>
        <dbReference type="ARBA" id="ARBA00022448"/>
    </source>
</evidence>
<dbReference type="AlphaFoldDB" id="A0A8B6X3U1"/>
<proteinExistence type="inferred from homology"/>
<evidence type="ECO:0000259" key="7">
    <source>
        <dbReference type="SMART" id="SM00062"/>
    </source>
</evidence>
<dbReference type="PANTHER" id="PTHR30024">
    <property type="entry name" value="ALIPHATIC SULFONATES-BINDING PROTEIN-RELATED"/>
    <property type="match status" value="1"/>
</dbReference>
<sequence length="331" mass="34605">MTRPDSPIHLPRRRLIAAGAGLGLAAFAGRAGAADAPAAAASLVLGDQANSTRARLEAAGALDGAPFRYTWANFQGAAPLFEAVRAGAVDTAPAGDTPVLAAAAQNSRVRIVATTVGPAKSVAIVVQGNSPIRSVADLKGRSVVVSSARGSIAQYLLIGALREAGVDPASVDVRFVMPTEALPAFRAGQIDAWATFDPYLAVAEDAGGRVLRDGEGISTGRGFLTASEKALADPAKRAAIRELIARMNRAWDWSQTNRAAYERVYAEQTRLSPAIVSKVLARSYNALRAVNDGDVLAVQKVADVFAELNLLPRRVDVRGLVEPEFFARGAA</sequence>
<feature type="domain" description="Solute-binding protein family 3/N-terminal" evidence="7">
    <location>
        <begin position="42"/>
        <end position="268"/>
    </location>
</feature>
<keyword evidence="3 6" id="KW-0732">Signal</keyword>
<dbReference type="SUPFAM" id="SSF53850">
    <property type="entry name" value="Periplasmic binding protein-like II"/>
    <property type="match status" value="1"/>
</dbReference>
<protein>
    <recommendedName>
        <fullName evidence="5">Putative aliphatic sulfonates-binding protein</fullName>
    </recommendedName>
</protein>
<keyword evidence="8" id="KW-1185">Reference proteome</keyword>
<evidence type="ECO:0000313" key="8">
    <source>
        <dbReference type="Proteomes" id="UP000675920"/>
    </source>
</evidence>
<evidence type="ECO:0000256" key="3">
    <source>
        <dbReference type="ARBA" id="ARBA00022729"/>
    </source>
</evidence>
<dbReference type="Proteomes" id="UP000675920">
    <property type="component" value="Unplaced"/>
</dbReference>
<feature type="signal peptide" evidence="6">
    <location>
        <begin position="1"/>
        <end position="33"/>
    </location>
</feature>
<evidence type="ECO:0000256" key="6">
    <source>
        <dbReference type="SAM" id="SignalP"/>
    </source>
</evidence>
<keyword evidence="2" id="KW-0813">Transport</keyword>
<dbReference type="FunFam" id="3.40.190.10:FF:000050">
    <property type="entry name" value="Sulfonate ABC transporter substrate-binding protein"/>
    <property type="match status" value="1"/>
</dbReference>
<organism evidence="8 9">
    <name type="scientific">Derxia gummosa DSM 723</name>
    <dbReference type="NCBI Taxonomy" id="1121388"/>
    <lineage>
        <taxon>Bacteria</taxon>
        <taxon>Pseudomonadati</taxon>
        <taxon>Pseudomonadota</taxon>
        <taxon>Betaproteobacteria</taxon>
        <taxon>Burkholderiales</taxon>
        <taxon>Alcaligenaceae</taxon>
        <taxon>Derxia</taxon>
    </lineage>
</organism>
<dbReference type="PROSITE" id="PS51318">
    <property type="entry name" value="TAT"/>
    <property type="match status" value="1"/>
</dbReference>